<evidence type="ECO:0000256" key="2">
    <source>
        <dbReference type="ARBA" id="ARBA00022840"/>
    </source>
</evidence>
<dbReference type="PANTHER" id="PTHR32071:SF57">
    <property type="entry name" value="C4-DICARBOXYLATE TRANSPORT TRANSCRIPTIONAL REGULATORY PROTEIN DCTD"/>
    <property type="match status" value="1"/>
</dbReference>
<feature type="domain" description="CBS" evidence="8">
    <location>
        <begin position="22"/>
        <end position="79"/>
    </location>
</feature>
<dbReference type="PROSITE" id="PS00676">
    <property type="entry name" value="SIGMA54_INTERACT_2"/>
    <property type="match status" value="1"/>
</dbReference>
<dbReference type="Gene3D" id="1.10.10.60">
    <property type="entry name" value="Homeodomain-like"/>
    <property type="match status" value="1"/>
</dbReference>
<proteinExistence type="predicted"/>
<dbReference type="InterPro" id="IPR035965">
    <property type="entry name" value="PAS-like_dom_sf"/>
</dbReference>
<evidence type="ECO:0000259" key="6">
    <source>
        <dbReference type="PROSITE" id="PS50045"/>
    </source>
</evidence>
<dbReference type="CDD" id="cd00009">
    <property type="entry name" value="AAA"/>
    <property type="match status" value="1"/>
</dbReference>
<gene>
    <name evidence="9" type="ORF">AP3564_09180</name>
</gene>
<organism evidence="9 10">
    <name type="scientific">Aeribacillus pallidus</name>
    <dbReference type="NCBI Taxonomy" id="33936"/>
    <lineage>
        <taxon>Bacteria</taxon>
        <taxon>Bacillati</taxon>
        <taxon>Bacillota</taxon>
        <taxon>Bacilli</taxon>
        <taxon>Bacillales</taxon>
        <taxon>Bacillaceae</taxon>
        <taxon>Aeribacillus</taxon>
    </lineage>
</organism>
<dbReference type="Gene3D" id="1.10.8.60">
    <property type="match status" value="1"/>
</dbReference>
<feature type="domain" description="PAS" evidence="7">
    <location>
        <begin position="145"/>
        <end position="196"/>
    </location>
</feature>
<dbReference type="NCBIfam" id="TIGR00229">
    <property type="entry name" value="sensory_box"/>
    <property type="match status" value="1"/>
</dbReference>
<dbReference type="SUPFAM" id="SSF55785">
    <property type="entry name" value="PYP-like sensor domain (PAS domain)"/>
    <property type="match status" value="1"/>
</dbReference>
<dbReference type="InterPro" id="IPR046342">
    <property type="entry name" value="CBS_dom_sf"/>
</dbReference>
<evidence type="ECO:0000313" key="10">
    <source>
        <dbReference type="Proteomes" id="UP000214606"/>
    </source>
</evidence>
<dbReference type="InterPro" id="IPR000014">
    <property type="entry name" value="PAS"/>
</dbReference>
<dbReference type="PANTHER" id="PTHR32071">
    <property type="entry name" value="TRANSCRIPTIONAL REGULATORY PROTEIN"/>
    <property type="match status" value="1"/>
</dbReference>
<keyword evidence="3" id="KW-0805">Transcription regulation</keyword>
<dbReference type="PROSITE" id="PS50112">
    <property type="entry name" value="PAS"/>
    <property type="match status" value="1"/>
</dbReference>
<dbReference type="CDD" id="cd00130">
    <property type="entry name" value="PAS"/>
    <property type="match status" value="1"/>
</dbReference>
<dbReference type="PROSITE" id="PS50045">
    <property type="entry name" value="SIGMA54_INTERACT_4"/>
    <property type="match status" value="1"/>
</dbReference>
<evidence type="ECO:0000256" key="3">
    <source>
        <dbReference type="ARBA" id="ARBA00023015"/>
    </source>
</evidence>
<evidence type="ECO:0000259" key="8">
    <source>
        <dbReference type="PROSITE" id="PS51371"/>
    </source>
</evidence>
<dbReference type="EMBL" id="CP017703">
    <property type="protein sequence ID" value="ASS90382.1"/>
    <property type="molecule type" value="Genomic_DNA"/>
</dbReference>
<dbReference type="GO" id="GO:0043565">
    <property type="term" value="F:sequence-specific DNA binding"/>
    <property type="evidence" value="ECO:0007669"/>
    <property type="project" value="InterPro"/>
</dbReference>
<dbReference type="SUPFAM" id="SSF52540">
    <property type="entry name" value="P-loop containing nucleoside triphosphate hydrolases"/>
    <property type="match status" value="1"/>
</dbReference>
<dbReference type="KEGG" id="apak:AP3564_09180"/>
<sequence>MYMKKIEQVCKCKTGLTAANWMMKNPAYIHLDTRVGEAAAILTQHDLDFISVVNQDLKPIGVLDSKAIILDLLQGLPDRPVSECQINIDFQSVSLYDTITDLYQQPYTYYLVLDDEMRLTGILSQKEILHALGHYVDELNKSKNAAEILSIILDSAYEGVAVVDEEGIVREFNDAYSRFTGIKKEEAIGRHVKEVIDNTNLHNTVKTGLPERGVIQYIKGQPMVVNRIPIWKNDKVVGAIGMLIFEGVGDLYRIYDRFQKLNIKQQPPKYLEDKKKAKISIDSIIGESESIAKVKRLARKVAGTSATVLITGESGTGKEMLARSIHHLSFYAKGPFVSVNCGAIPEHLFESELFGYDEGAFTGAKKGGKPGKFELAQNGTIFLDEIGELSLTMQTKLLRVLQEKEIEHVGGNQKYKINARIIAATNRDLKAMVERGEFREDLYYRINVIELTIPPLRDRIEDIPLLISHFLTSTSKKYEIEEKLVTKEAMSVFLHYAWYGNVRELANVIEKLVILTEGPVIDVQHVPRYMKEISYHYDKYRNLEQAETIGLYHSSVFDSEEKTAYHAEGNNRPLLEQAKSIHAKKEKEAIMEVLEKTGGNKSKAARLLGIHRTTLYQKIKKYRLDW</sequence>
<evidence type="ECO:0000256" key="1">
    <source>
        <dbReference type="ARBA" id="ARBA00022741"/>
    </source>
</evidence>
<evidence type="ECO:0000259" key="7">
    <source>
        <dbReference type="PROSITE" id="PS50112"/>
    </source>
</evidence>
<dbReference type="SMART" id="SM00382">
    <property type="entry name" value="AAA"/>
    <property type="match status" value="1"/>
</dbReference>
<evidence type="ECO:0000256" key="5">
    <source>
        <dbReference type="PROSITE-ProRule" id="PRU00703"/>
    </source>
</evidence>
<dbReference type="FunFam" id="3.40.50.300:FF:000006">
    <property type="entry name" value="DNA-binding transcriptional regulator NtrC"/>
    <property type="match status" value="1"/>
</dbReference>
<reference evidence="9 10" key="1">
    <citation type="submission" date="2016-10" db="EMBL/GenBank/DDBJ databases">
        <title>The whole genome sequencing and assembly of Aeribacillus pallidus KCTC3564 strain.</title>
        <authorList>
            <person name="Lee Y.-J."/>
            <person name="Park M.-K."/>
            <person name="Yi H."/>
            <person name="Bahn Y.-S."/>
            <person name="Kim J.F."/>
            <person name="Lee D.-W."/>
        </authorList>
    </citation>
    <scope>NUCLEOTIDE SEQUENCE [LARGE SCALE GENOMIC DNA]</scope>
    <source>
        <strain evidence="9 10">KCTC3564</strain>
    </source>
</reference>
<dbReference type="InterPro" id="IPR027417">
    <property type="entry name" value="P-loop_NTPase"/>
</dbReference>
<dbReference type="GO" id="GO:0005524">
    <property type="term" value="F:ATP binding"/>
    <property type="evidence" value="ECO:0007669"/>
    <property type="project" value="UniProtKB-KW"/>
</dbReference>
<keyword evidence="1" id="KW-0547">Nucleotide-binding</keyword>
<dbReference type="PROSITE" id="PS51371">
    <property type="entry name" value="CBS"/>
    <property type="match status" value="1"/>
</dbReference>
<protein>
    <submittedName>
        <fullName evidence="9">Sigma-54-dependent Fis family transcriptional regulator</fullName>
    </submittedName>
</protein>
<dbReference type="InterPro" id="IPR002078">
    <property type="entry name" value="Sigma_54_int"/>
</dbReference>
<dbReference type="GO" id="GO:0006355">
    <property type="term" value="P:regulation of DNA-templated transcription"/>
    <property type="evidence" value="ECO:0007669"/>
    <property type="project" value="InterPro"/>
</dbReference>
<dbReference type="InterPro" id="IPR000644">
    <property type="entry name" value="CBS_dom"/>
</dbReference>
<dbReference type="PROSITE" id="PS00675">
    <property type="entry name" value="SIGMA54_INTERACT_1"/>
    <property type="match status" value="1"/>
</dbReference>
<name>A0A223E543_9BACI</name>
<dbReference type="Pfam" id="PF00158">
    <property type="entry name" value="Sigma54_activat"/>
    <property type="match status" value="1"/>
</dbReference>
<keyword evidence="4" id="KW-0804">Transcription</keyword>
<dbReference type="SMART" id="SM00091">
    <property type="entry name" value="PAS"/>
    <property type="match status" value="1"/>
</dbReference>
<dbReference type="Gene3D" id="3.10.580.10">
    <property type="entry name" value="CBS-domain"/>
    <property type="match status" value="1"/>
</dbReference>
<dbReference type="InterPro" id="IPR002197">
    <property type="entry name" value="HTH_Fis"/>
</dbReference>
<dbReference type="Pfam" id="PF25601">
    <property type="entry name" value="AAA_lid_14"/>
    <property type="match status" value="1"/>
</dbReference>
<evidence type="ECO:0000313" key="9">
    <source>
        <dbReference type="EMBL" id="ASS90382.1"/>
    </source>
</evidence>
<dbReference type="Proteomes" id="UP000214606">
    <property type="component" value="Chromosome"/>
</dbReference>
<dbReference type="InterPro" id="IPR058031">
    <property type="entry name" value="AAA_lid_NorR"/>
</dbReference>
<dbReference type="InterPro" id="IPR003593">
    <property type="entry name" value="AAA+_ATPase"/>
</dbReference>
<dbReference type="Pfam" id="PF00989">
    <property type="entry name" value="PAS"/>
    <property type="match status" value="1"/>
</dbReference>
<dbReference type="SUPFAM" id="SSF46689">
    <property type="entry name" value="Homeodomain-like"/>
    <property type="match status" value="1"/>
</dbReference>
<dbReference type="Pfam" id="PF00571">
    <property type="entry name" value="CBS"/>
    <property type="match status" value="1"/>
</dbReference>
<dbReference type="InterPro" id="IPR009057">
    <property type="entry name" value="Homeodomain-like_sf"/>
</dbReference>
<dbReference type="SUPFAM" id="SSF54631">
    <property type="entry name" value="CBS-domain pair"/>
    <property type="match status" value="1"/>
</dbReference>
<dbReference type="Gene3D" id="3.30.450.20">
    <property type="entry name" value="PAS domain"/>
    <property type="match status" value="1"/>
</dbReference>
<keyword evidence="5" id="KW-0129">CBS domain</keyword>
<dbReference type="PRINTS" id="PR01590">
    <property type="entry name" value="HTHFIS"/>
</dbReference>
<dbReference type="AlphaFoldDB" id="A0A223E543"/>
<dbReference type="Gene3D" id="3.40.50.300">
    <property type="entry name" value="P-loop containing nucleotide triphosphate hydrolases"/>
    <property type="match status" value="1"/>
</dbReference>
<keyword evidence="2" id="KW-0067">ATP-binding</keyword>
<dbReference type="Pfam" id="PF02954">
    <property type="entry name" value="HTH_8"/>
    <property type="match status" value="1"/>
</dbReference>
<dbReference type="InterPro" id="IPR013767">
    <property type="entry name" value="PAS_fold"/>
</dbReference>
<evidence type="ECO:0000256" key="4">
    <source>
        <dbReference type="ARBA" id="ARBA00023163"/>
    </source>
</evidence>
<feature type="domain" description="Sigma-54 factor interaction" evidence="6">
    <location>
        <begin position="284"/>
        <end position="514"/>
    </location>
</feature>
<dbReference type="CDD" id="cd02205">
    <property type="entry name" value="CBS_pair_SF"/>
    <property type="match status" value="1"/>
</dbReference>
<accession>A0A223E543</accession>
<dbReference type="InterPro" id="IPR025662">
    <property type="entry name" value="Sigma_54_int_dom_ATP-bd_1"/>
</dbReference>
<dbReference type="InterPro" id="IPR025943">
    <property type="entry name" value="Sigma_54_int_dom_ATP-bd_2"/>
</dbReference>